<dbReference type="InterPro" id="IPR027417">
    <property type="entry name" value="P-loop_NTPase"/>
</dbReference>
<keyword evidence="6" id="KW-0540">Nuclease</keyword>
<dbReference type="Pfam" id="PF13558">
    <property type="entry name" value="SbcC_Walker_B"/>
    <property type="match status" value="1"/>
</dbReference>
<sequence>MRPVLLEMNGFASFREAAAVDLREVDYFALVGPTGSGKSTVIDAITFALYGSAPRWDNRRVVTNALAPTTDRGTVRLVFDLAGHRYVAARELRRTARGGVQVKNARLERLADPDALGMPGDVTEVLASDSEVTPAVEKLFGLSFEHFLTCVVLPQGDFAEFLHAQPAKRQEIFVKLMGLEIYPRIAQAANAEAEGEKQRAELLAQQLEEFGDATERARHVAQGRVATLEKVAKRVRTALPGLTKHGAAVTEARRACETLIAERDRLGEVAAPAGLEELGKREHEIRTAVELVDKELTAAEAADTTAREHLAAAPSRASLEQARRDHLELEEAERRLLTTQAMQQRHATALIDVTAAGEEAERLALRARRAEEATARFHLAAALRPHLRGGAACPVCEQRVTTVPGPLVAPDLEAAEQARVRADRDVERLRDEWTETSRTEQQATGELNALTGRIAVLRSLLADAPSLERVTAALTRREQLEKAADEADTRLRRARATRASTEEAAASVRREVRAAASTLERVRDPLVALGAQALDRDDLIAAWTALVSWAADAAATRETALSDARRRLASVRGRLAAAEDRLADVLAAHEVRLDTERPLTQTAEPAVAAALEGARQELRRLVERREQAAKLDVRRQDAERRHQVAKTLGHLLRADGFPRWLVATALDVLVTDASETLAELSGGQFELIHDDGNFLVVDHADADSRRPVKTLSGGETFQASLALALALSAQLPTMAAAGAVQLESIFLDEGFGTLDETTLETVAVTLEELAARKDQMVGIVTHSSALAERVPTRFTVHRDPRTSSVRREAP</sequence>
<dbReference type="AlphaFoldDB" id="A0A239P5L5"/>
<evidence type="ECO:0000256" key="4">
    <source>
        <dbReference type="SAM" id="Coils"/>
    </source>
</evidence>
<keyword evidence="6" id="KW-0378">Hydrolase</keyword>
<dbReference type="GO" id="GO:0004527">
    <property type="term" value="F:exonuclease activity"/>
    <property type="evidence" value="ECO:0007669"/>
    <property type="project" value="UniProtKB-KW"/>
</dbReference>
<keyword evidence="7" id="KW-1185">Reference proteome</keyword>
<evidence type="ECO:0000313" key="6">
    <source>
        <dbReference type="EMBL" id="SNT62417.1"/>
    </source>
</evidence>
<feature type="coiled-coil region" evidence="4">
    <location>
        <begin position="319"/>
        <end position="373"/>
    </location>
</feature>
<protein>
    <recommendedName>
        <fullName evidence="3">Nuclease SbcCD subunit C</fullName>
    </recommendedName>
</protein>
<dbReference type="GO" id="GO:0006302">
    <property type="term" value="P:double-strand break repair"/>
    <property type="evidence" value="ECO:0007669"/>
    <property type="project" value="InterPro"/>
</dbReference>
<evidence type="ECO:0000256" key="1">
    <source>
        <dbReference type="ARBA" id="ARBA00006930"/>
    </source>
</evidence>
<dbReference type="PANTHER" id="PTHR32114:SF2">
    <property type="entry name" value="ABC TRANSPORTER ABCH.3"/>
    <property type="match status" value="1"/>
</dbReference>
<dbReference type="EMBL" id="FZOD01000091">
    <property type="protein sequence ID" value="SNT62417.1"/>
    <property type="molecule type" value="Genomic_DNA"/>
</dbReference>
<dbReference type="PANTHER" id="PTHR32114">
    <property type="entry name" value="ABC TRANSPORTER ABCH.3"/>
    <property type="match status" value="1"/>
</dbReference>
<comment type="subunit">
    <text evidence="2">Heterodimer of SbcC and SbcD.</text>
</comment>
<comment type="similarity">
    <text evidence="1">Belongs to the SMC family. SbcC subfamily.</text>
</comment>
<feature type="coiled-coil region" evidence="4">
    <location>
        <begin position="608"/>
        <end position="641"/>
    </location>
</feature>
<proteinExistence type="inferred from homology"/>
<dbReference type="Pfam" id="PF13476">
    <property type="entry name" value="AAA_23"/>
    <property type="match status" value="1"/>
</dbReference>
<dbReference type="GO" id="GO:0016887">
    <property type="term" value="F:ATP hydrolysis activity"/>
    <property type="evidence" value="ECO:0007669"/>
    <property type="project" value="InterPro"/>
</dbReference>
<dbReference type="Proteomes" id="UP000198282">
    <property type="component" value="Unassembled WGS sequence"/>
</dbReference>
<evidence type="ECO:0000256" key="2">
    <source>
        <dbReference type="ARBA" id="ARBA00011322"/>
    </source>
</evidence>
<evidence type="ECO:0000256" key="3">
    <source>
        <dbReference type="ARBA" id="ARBA00013368"/>
    </source>
</evidence>
<gene>
    <name evidence="6" type="ORF">SAMN05216276_10915</name>
</gene>
<dbReference type="Gene3D" id="3.40.50.300">
    <property type="entry name" value="P-loop containing nucleotide triphosphate hydrolases"/>
    <property type="match status" value="2"/>
</dbReference>
<dbReference type="InterPro" id="IPR038729">
    <property type="entry name" value="Rad50/SbcC_AAA"/>
</dbReference>
<dbReference type="OrthoDB" id="9795626at2"/>
<reference evidence="6 7" key="1">
    <citation type="submission" date="2017-06" db="EMBL/GenBank/DDBJ databases">
        <authorList>
            <person name="Kim H.J."/>
            <person name="Triplett B.A."/>
        </authorList>
    </citation>
    <scope>NUCLEOTIDE SEQUENCE [LARGE SCALE GENOMIC DNA]</scope>
    <source>
        <strain evidence="6 7">CGMCC 4.2132</strain>
    </source>
</reference>
<dbReference type="RefSeq" id="WP_089213312.1">
    <property type="nucleotide sequence ID" value="NZ_FZOD01000091.1"/>
</dbReference>
<keyword evidence="6" id="KW-0269">Exonuclease</keyword>
<dbReference type="SUPFAM" id="SSF52540">
    <property type="entry name" value="P-loop containing nucleoside triphosphate hydrolases"/>
    <property type="match status" value="1"/>
</dbReference>
<evidence type="ECO:0000313" key="7">
    <source>
        <dbReference type="Proteomes" id="UP000198282"/>
    </source>
</evidence>
<feature type="domain" description="Rad50/SbcC-type AAA" evidence="5">
    <location>
        <begin position="6"/>
        <end position="209"/>
    </location>
</feature>
<name>A0A239P5L5_9ACTN</name>
<feature type="coiled-coil region" evidence="4">
    <location>
        <begin position="470"/>
        <end position="511"/>
    </location>
</feature>
<evidence type="ECO:0000259" key="5">
    <source>
        <dbReference type="Pfam" id="PF13476"/>
    </source>
</evidence>
<keyword evidence="4" id="KW-0175">Coiled coil</keyword>
<organism evidence="6 7">
    <name type="scientific">Streptosporangium subroseum</name>
    <dbReference type="NCBI Taxonomy" id="106412"/>
    <lineage>
        <taxon>Bacteria</taxon>
        <taxon>Bacillati</taxon>
        <taxon>Actinomycetota</taxon>
        <taxon>Actinomycetes</taxon>
        <taxon>Streptosporangiales</taxon>
        <taxon>Streptosporangiaceae</taxon>
        <taxon>Streptosporangium</taxon>
    </lineage>
</organism>
<accession>A0A239P5L5</accession>